<dbReference type="InterPro" id="IPR001173">
    <property type="entry name" value="Glyco_trans_2-like"/>
</dbReference>
<dbReference type="Gene3D" id="3.90.550.10">
    <property type="entry name" value="Spore Coat Polysaccharide Biosynthesis Protein SpsA, Chain A"/>
    <property type="match status" value="1"/>
</dbReference>
<dbReference type="SUPFAM" id="SSF53448">
    <property type="entry name" value="Nucleotide-diphospho-sugar transferases"/>
    <property type="match status" value="1"/>
</dbReference>
<evidence type="ECO:0000313" key="3">
    <source>
        <dbReference type="Proteomes" id="UP000006238"/>
    </source>
</evidence>
<keyword evidence="3" id="KW-1185">Reference proteome</keyword>
<organism evidence="2 3">
    <name type="scientific">Eshraghiella crossota DSM 2876</name>
    <dbReference type="NCBI Taxonomy" id="511680"/>
    <lineage>
        <taxon>Bacteria</taxon>
        <taxon>Bacillati</taxon>
        <taxon>Bacillota</taxon>
        <taxon>Clostridia</taxon>
        <taxon>Lachnospirales</taxon>
        <taxon>Lachnospiraceae</taxon>
        <taxon>Eshraghiella</taxon>
    </lineage>
</organism>
<accession>D4RX58</accession>
<dbReference type="HOGENOM" id="CLU_023845_6_1_9"/>
<keyword evidence="2" id="KW-0328">Glycosyltransferase</keyword>
<sequence length="269" mass="32070">MRKNVDFVFITLVYRNFEDLYDLCNSLKRNVVSSYEVVVVDSFYDEKTSAKISECSKKLECHYLCTKNKGYGHGNNCGIDYAQDMFAYKYIFICNPDTILKSKLSYNMLEENDMCIAPQIIARKGKKQNPYWVCENKLSEYLTYKGYKKNNKFLLYAGIGINKIIRELFNIYIKCSRKSKIPIYACHGSFFAMSEKFIKESKFKYDEQMFLFYEEAYLAKKIKDYDSKIYYYKNIIVDHKEDGSMDLANIEEYSHLRDSFILYYERYKK</sequence>
<name>D4RX58_9FIRM</name>
<dbReference type="InterPro" id="IPR029044">
    <property type="entry name" value="Nucleotide-diphossugar_trans"/>
</dbReference>
<reference evidence="2 3" key="1">
    <citation type="submission" date="2010-02" db="EMBL/GenBank/DDBJ databases">
        <authorList>
            <person name="Weinstock G."/>
            <person name="Sodergren E."/>
            <person name="Clifton S."/>
            <person name="Fulton L."/>
            <person name="Fulton B."/>
            <person name="Courtney L."/>
            <person name="Fronick C."/>
            <person name="Harrison M."/>
            <person name="Strong C."/>
            <person name="Farmer C."/>
            <person name="Delahaunty K."/>
            <person name="Markovic C."/>
            <person name="Hall O."/>
            <person name="Minx P."/>
            <person name="Tomlinson C."/>
            <person name="Mitreva M."/>
            <person name="Nelson J."/>
            <person name="Hou S."/>
            <person name="Wollam A."/>
            <person name="Pepin K.H."/>
            <person name="Johnson M."/>
            <person name="Bhonagiri V."/>
            <person name="Zhang X."/>
            <person name="Suruliraj S."/>
            <person name="Warren W."/>
            <person name="Chinwalla A."/>
            <person name="Mardis E.R."/>
            <person name="Wilson R.K."/>
        </authorList>
    </citation>
    <scope>NUCLEOTIDE SEQUENCE [LARGE SCALE GENOMIC DNA]</scope>
    <source>
        <strain evidence="2 3">DSM 2876</strain>
    </source>
</reference>
<evidence type="ECO:0000313" key="2">
    <source>
        <dbReference type="EMBL" id="EFF69498.1"/>
    </source>
</evidence>
<dbReference type="EMBL" id="ABWN01000018">
    <property type="protein sequence ID" value="EFF69498.1"/>
    <property type="molecule type" value="Genomic_DNA"/>
</dbReference>
<dbReference type="Proteomes" id="UP000006238">
    <property type="component" value="Unassembled WGS sequence"/>
</dbReference>
<dbReference type="AlphaFoldDB" id="D4RX58"/>
<comment type="caution">
    <text evidence="2">The sequence shown here is derived from an EMBL/GenBank/DDBJ whole genome shotgun (WGS) entry which is preliminary data.</text>
</comment>
<feature type="domain" description="Glycosyltransferase 2-like" evidence="1">
    <location>
        <begin position="10"/>
        <end position="147"/>
    </location>
</feature>
<evidence type="ECO:0000259" key="1">
    <source>
        <dbReference type="Pfam" id="PF00535"/>
    </source>
</evidence>
<gene>
    <name evidence="2" type="ORF">BUTYVIB_00409</name>
</gene>
<dbReference type="eggNOG" id="COG1216">
    <property type="taxonomic scope" value="Bacteria"/>
</dbReference>
<keyword evidence="2" id="KW-0808">Transferase</keyword>
<dbReference type="GO" id="GO:0016757">
    <property type="term" value="F:glycosyltransferase activity"/>
    <property type="evidence" value="ECO:0007669"/>
    <property type="project" value="UniProtKB-KW"/>
</dbReference>
<dbReference type="Pfam" id="PF00535">
    <property type="entry name" value="Glycos_transf_2"/>
    <property type="match status" value="1"/>
</dbReference>
<dbReference type="GeneID" id="98918772"/>
<proteinExistence type="predicted"/>
<dbReference type="EC" id="2.4.-.-" evidence="2"/>
<protein>
    <submittedName>
        <fullName evidence="2">Glycosyltransferase, group 2 family protein</fullName>
        <ecNumber evidence="2">2.4.-.-</ecNumber>
    </submittedName>
</protein>
<dbReference type="RefSeq" id="WP_005601218.1">
    <property type="nucleotide sequence ID" value="NZ_GG663519.1"/>
</dbReference>